<dbReference type="Proteomes" id="UP001346869">
    <property type="component" value="Unassembled WGS sequence"/>
</dbReference>
<comment type="caution">
    <text evidence="2">The sequence shown here is derived from an EMBL/GenBank/DDBJ whole genome shotgun (WGS) entry which is preliminary data.</text>
</comment>
<accession>A0AAN8ANA5</accession>
<gene>
    <name evidence="2" type="ORF">PBY51_022574</name>
</gene>
<sequence length="86" mass="9404">MSEVFVGSLPSYPEQKQSCTNRSTSGHMSMSMSGTLQHVKKELAGKLPAHSCFPKARLLLQKQGRILQTARPGYRHEAVPAPVGKL</sequence>
<name>A0AAN8ANA5_ELEMC</name>
<protein>
    <submittedName>
        <fullName evidence="2">Uncharacterized protein</fullName>
    </submittedName>
</protein>
<proteinExistence type="predicted"/>
<feature type="region of interest" description="Disordered" evidence="1">
    <location>
        <begin position="1"/>
        <end position="30"/>
    </location>
</feature>
<evidence type="ECO:0000256" key="1">
    <source>
        <dbReference type="SAM" id="MobiDB-lite"/>
    </source>
</evidence>
<keyword evidence="3" id="KW-1185">Reference proteome</keyword>
<reference evidence="2 3" key="2">
    <citation type="journal article" date="2023" name="Mol. Biol. Evol.">
        <title>Genomics of Secondarily Temperate Adaptation in the Only Non-Antarctic Icefish.</title>
        <authorList>
            <person name="Rivera-Colon A.G."/>
            <person name="Rayamajhi N."/>
            <person name="Minhas B.F."/>
            <person name="Madrigal G."/>
            <person name="Bilyk K.T."/>
            <person name="Yoon V."/>
            <person name="Hune M."/>
            <person name="Gregory S."/>
            <person name="Cheng C.H.C."/>
            <person name="Catchen J.M."/>
        </authorList>
    </citation>
    <scope>NUCLEOTIDE SEQUENCE [LARGE SCALE GENOMIC DNA]</scope>
    <source>
        <strain evidence="2">JMC-PN-2008</strain>
    </source>
</reference>
<reference evidence="2 3" key="1">
    <citation type="journal article" date="2023" name="Genes (Basel)">
        <title>Chromosome-Level Genome Assembly and Circadian Gene Repertoire of the Patagonia Blennie Eleginops maclovinus-The Closest Ancestral Proxy of Antarctic Cryonotothenioids.</title>
        <authorList>
            <person name="Cheng C.C."/>
            <person name="Rivera-Colon A.G."/>
            <person name="Minhas B.F."/>
            <person name="Wilson L."/>
            <person name="Rayamajhi N."/>
            <person name="Vargas-Chacoff L."/>
            <person name="Catchen J.M."/>
        </authorList>
    </citation>
    <scope>NUCLEOTIDE SEQUENCE [LARGE SCALE GENOMIC DNA]</scope>
    <source>
        <strain evidence="2">JMC-PN-2008</strain>
    </source>
</reference>
<dbReference type="EMBL" id="JAUZQC010000013">
    <property type="protein sequence ID" value="KAK5861158.1"/>
    <property type="molecule type" value="Genomic_DNA"/>
</dbReference>
<evidence type="ECO:0000313" key="3">
    <source>
        <dbReference type="Proteomes" id="UP001346869"/>
    </source>
</evidence>
<dbReference type="AlphaFoldDB" id="A0AAN8ANA5"/>
<evidence type="ECO:0000313" key="2">
    <source>
        <dbReference type="EMBL" id="KAK5861158.1"/>
    </source>
</evidence>
<organism evidence="2 3">
    <name type="scientific">Eleginops maclovinus</name>
    <name type="common">Patagonian blennie</name>
    <name type="synonym">Eleginus maclovinus</name>
    <dbReference type="NCBI Taxonomy" id="56733"/>
    <lineage>
        <taxon>Eukaryota</taxon>
        <taxon>Metazoa</taxon>
        <taxon>Chordata</taxon>
        <taxon>Craniata</taxon>
        <taxon>Vertebrata</taxon>
        <taxon>Euteleostomi</taxon>
        <taxon>Actinopterygii</taxon>
        <taxon>Neopterygii</taxon>
        <taxon>Teleostei</taxon>
        <taxon>Neoteleostei</taxon>
        <taxon>Acanthomorphata</taxon>
        <taxon>Eupercaria</taxon>
        <taxon>Perciformes</taxon>
        <taxon>Notothenioidei</taxon>
        <taxon>Eleginopidae</taxon>
        <taxon>Eleginops</taxon>
    </lineage>
</organism>